<feature type="transmembrane region" description="Helical" evidence="1">
    <location>
        <begin position="7"/>
        <end position="25"/>
    </location>
</feature>
<evidence type="ECO:0008006" key="3">
    <source>
        <dbReference type="Google" id="ProtNLM"/>
    </source>
</evidence>
<reference evidence="2" key="1">
    <citation type="journal article" date="2015" name="Nature">
        <title>Complex archaea that bridge the gap between prokaryotes and eukaryotes.</title>
        <authorList>
            <person name="Spang A."/>
            <person name="Saw J.H."/>
            <person name="Jorgensen S.L."/>
            <person name="Zaremba-Niedzwiedzka K."/>
            <person name="Martijn J."/>
            <person name="Lind A.E."/>
            <person name="van Eijk R."/>
            <person name="Schleper C."/>
            <person name="Guy L."/>
            <person name="Ettema T.J."/>
        </authorList>
    </citation>
    <scope>NUCLEOTIDE SEQUENCE</scope>
</reference>
<dbReference type="AlphaFoldDB" id="A0A0F9UJ24"/>
<evidence type="ECO:0000256" key="1">
    <source>
        <dbReference type="SAM" id="Phobius"/>
    </source>
</evidence>
<gene>
    <name evidence="2" type="ORF">LCGC14_0201100</name>
</gene>
<accession>A0A0F9UJ24</accession>
<feature type="transmembrane region" description="Helical" evidence="1">
    <location>
        <begin position="45"/>
        <end position="65"/>
    </location>
</feature>
<keyword evidence="1" id="KW-1133">Transmembrane helix</keyword>
<evidence type="ECO:0000313" key="2">
    <source>
        <dbReference type="EMBL" id="KKN93245.1"/>
    </source>
</evidence>
<dbReference type="InterPro" id="IPR025695">
    <property type="entry name" value="DoxX-like"/>
</dbReference>
<dbReference type="Pfam" id="PF13781">
    <property type="entry name" value="DoxX_3"/>
    <property type="match status" value="1"/>
</dbReference>
<keyword evidence="1" id="KW-0472">Membrane</keyword>
<proteinExistence type="predicted"/>
<organism evidence="2">
    <name type="scientific">marine sediment metagenome</name>
    <dbReference type="NCBI Taxonomy" id="412755"/>
    <lineage>
        <taxon>unclassified sequences</taxon>
        <taxon>metagenomes</taxon>
        <taxon>ecological metagenomes</taxon>
    </lineage>
</organism>
<feature type="transmembrane region" description="Helical" evidence="1">
    <location>
        <begin position="72"/>
        <end position="94"/>
    </location>
</feature>
<keyword evidence="1" id="KW-0812">Transmembrane</keyword>
<dbReference type="EMBL" id="LAZR01000088">
    <property type="protein sequence ID" value="KKN93245.1"/>
    <property type="molecule type" value="Genomic_DNA"/>
</dbReference>
<name>A0A0F9UJ24_9ZZZZ</name>
<comment type="caution">
    <text evidence="2">The sequence shown here is derived from an EMBL/GenBank/DDBJ whole genome shotgun (WGS) entry which is preliminary data.</text>
</comment>
<protein>
    <recommendedName>
        <fullName evidence="3">NAD-dependent dehydratase</fullName>
    </recommendedName>
</protein>
<sequence>MTPQQQVIARLSLSFLWLMTALVSLTAGKEIGLRVLAGINLHGDVAWFFILSGSLLDLLIGIWLLSGRALRFCCGVQLVVIIGYSLLLTLIAPAFWLHPFGPLTKNLPILVLVWLLYRSDNPV</sequence>